<evidence type="ECO:0000256" key="3">
    <source>
        <dbReference type="ARBA" id="ARBA00022833"/>
    </source>
</evidence>
<dbReference type="SUPFAM" id="SSF51735">
    <property type="entry name" value="NAD(P)-binding Rossmann-fold domains"/>
    <property type="match status" value="1"/>
</dbReference>
<reference evidence="7 8" key="1">
    <citation type="submission" date="2021-02" db="EMBL/GenBank/DDBJ databases">
        <title>Cotonvirus japonicus, which uses Golgi apparatus of host cells for its virion factory, phylogenetically links tailed tupanvirus and icosahedral mimivirus.</title>
        <authorList>
            <person name="Takahashi H."/>
            <person name="Fukaya S."/>
            <person name="Song C."/>
            <person name="Murata K."/>
            <person name="Takemura M."/>
        </authorList>
    </citation>
    <scope>NUCLEOTIDE SEQUENCE [LARGE SCALE GENOMIC DNA]</scope>
</reference>
<name>A0ABM7NS97_9VIRU</name>
<dbReference type="InterPro" id="IPR036291">
    <property type="entry name" value="NAD(P)-bd_dom_sf"/>
</dbReference>
<dbReference type="InterPro" id="IPR011032">
    <property type="entry name" value="GroES-like_sf"/>
</dbReference>
<dbReference type="RefSeq" id="YP_010841643.1">
    <property type="nucleotide sequence ID" value="NC_079139.1"/>
</dbReference>
<dbReference type="InterPro" id="IPR013154">
    <property type="entry name" value="ADH-like_N"/>
</dbReference>
<organism evidence="7 8">
    <name type="scientific">Cotonvirus japonicus</name>
    <dbReference type="NCBI Taxonomy" id="2811091"/>
    <lineage>
        <taxon>Viruses</taxon>
        <taxon>Varidnaviria</taxon>
        <taxon>Bamfordvirae</taxon>
        <taxon>Nucleocytoviricota</taxon>
        <taxon>Megaviricetes</taxon>
        <taxon>Imitervirales</taxon>
        <taxon>Mimiviridae</taxon>
        <taxon>Megamimivirinae</taxon>
        <taxon>Cotonvirus</taxon>
        <taxon>Cotonvirus japonicum</taxon>
    </lineage>
</organism>
<dbReference type="InterPro" id="IPR002328">
    <property type="entry name" value="ADH_Zn_CS"/>
</dbReference>
<dbReference type="PROSITE" id="PS00059">
    <property type="entry name" value="ADH_ZINC"/>
    <property type="match status" value="1"/>
</dbReference>
<dbReference type="Pfam" id="PF00107">
    <property type="entry name" value="ADH_zinc_N"/>
    <property type="match status" value="1"/>
</dbReference>
<feature type="domain" description="Alcohol dehydrogenase-like N-terminal" evidence="6">
    <location>
        <begin position="92"/>
        <end position="216"/>
    </location>
</feature>
<keyword evidence="4" id="KW-0560">Oxidoreductase</keyword>
<keyword evidence="3" id="KW-0862">Zinc</keyword>
<keyword evidence="8" id="KW-1185">Reference proteome</keyword>
<evidence type="ECO:0000259" key="6">
    <source>
        <dbReference type="Pfam" id="PF08240"/>
    </source>
</evidence>
<dbReference type="PANTHER" id="PTHR42683">
    <property type="entry name" value="ALDEHYDE REDUCTASE"/>
    <property type="match status" value="1"/>
</dbReference>
<keyword evidence="2" id="KW-0479">Metal-binding</keyword>
<dbReference type="Pfam" id="PF08240">
    <property type="entry name" value="ADH_N"/>
    <property type="match status" value="1"/>
</dbReference>
<dbReference type="Gene3D" id="3.40.50.720">
    <property type="entry name" value="NAD(P)-binding Rossmann-like Domain"/>
    <property type="match status" value="1"/>
</dbReference>
<dbReference type="SUPFAM" id="SSF50129">
    <property type="entry name" value="GroES-like"/>
    <property type="match status" value="1"/>
</dbReference>
<comment type="cofactor">
    <cofactor evidence="1">
        <name>Zn(2+)</name>
        <dbReference type="ChEBI" id="CHEBI:29105"/>
    </cofactor>
</comment>
<dbReference type="CDD" id="cd05283">
    <property type="entry name" value="CAD1"/>
    <property type="match status" value="1"/>
</dbReference>
<sequence length="419" mass="47476">MSIQNKQVKYTIKLQNTNDRDKIRIYNDKLKKYNSQINLKKPQLVGTDLLNEYSLKNEYKKNSEKILAFGYGVIAEKHPIELMIFERKKPKNNDVMIEILYTGICHSDWHFIVGEWKTQYPIIPGHELIGRIIDLGENVDKFNINDIVCVAPTIDSCGHCKMCKNKIEQHCENGATEIYGMPERLPGDLRPTGPITYGGYSNIVSIKQHFVYKFPDNLDIRRCAPLMCAGATTFSPLKKYGVGPNMIIGIVGIGGLGHIAVKLAKAMGARVIAITHTEWKVQDAKNNLGADDTILSTDFQQMENNKGIFDFILSTIPVQHDIIPYVQLLKYKGTICIVGNLFPTSINFRNLADYPCYVESSLIAGTQEISEMLNFCSKNNIMPDVEIIDGSEINHTRKNLLESKVRYRYVIDIKSTFKN</sequence>
<dbReference type="Gene3D" id="3.90.180.10">
    <property type="entry name" value="Medium-chain alcohol dehydrogenases, catalytic domain"/>
    <property type="match status" value="1"/>
</dbReference>
<evidence type="ECO:0000256" key="4">
    <source>
        <dbReference type="ARBA" id="ARBA00023002"/>
    </source>
</evidence>
<accession>A0ABM7NS97</accession>
<dbReference type="EMBL" id="AP024483">
    <property type="protein sequence ID" value="BCS83035.1"/>
    <property type="molecule type" value="Genomic_DNA"/>
</dbReference>
<evidence type="ECO:0000256" key="1">
    <source>
        <dbReference type="ARBA" id="ARBA00001947"/>
    </source>
</evidence>
<proteinExistence type="predicted"/>
<dbReference type="GeneID" id="80558240"/>
<evidence type="ECO:0000259" key="5">
    <source>
        <dbReference type="Pfam" id="PF00107"/>
    </source>
</evidence>
<dbReference type="Proteomes" id="UP001321479">
    <property type="component" value="Segment"/>
</dbReference>
<feature type="domain" description="Alcohol dehydrogenase-like C-terminal" evidence="5">
    <location>
        <begin position="255"/>
        <end position="377"/>
    </location>
</feature>
<evidence type="ECO:0000313" key="8">
    <source>
        <dbReference type="Proteomes" id="UP001321479"/>
    </source>
</evidence>
<evidence type="ECO:0000313" key="7">
    <source>
        <dbReference type="EMBL" id="BCS83035.1"/>
    </source>
</evidence>
<dbReference type="InterPro" id="IPR013149">
    <property type="entry name" value="ADH-like_C"/>
</dbReference>
<evidence type="ECO:0000256" key="2">
    <source>
        <dbReference type="ARBA" id="ARBA00022723"/>
    </source>
</evidence>
<dbReference type="InterPro" id="IPR047109">
    <property type="entry name" value="CAD-like"/>
</dbReference>
<protein>
    <submittedName>
        <fullName evidence="7">Zinc-type alcohol dehydrogenase-like protein</fullName>
    </submittedName>
</protein>